<evidence type="ECO:0000259" key="12">
    <source>
        <dbReference type="Pfam" id="PF00361"/>
    </source>
</evidence>
<feature type="transmembrane region" description="Helical" evidence="11">
    <location>
        <begin position="446"/>
        <end position="468"/>
    </location>
</feature>
<evidence type="ECO:0000259" key="15">
    <source>
        <dbReference type="Pfam" id="PF13244"/>
    </source>
</evidence>
<feature type="transmembrane region" description="Helical" evidence="11">
    <location>
        <begin position="821"/>
        <end position="840"/>
    </location>
</feature>
<keyword evidence="18" id="KW-1185">Reference proteome</keyword>
<dbReference type="InterPro" id="IPR025383">
    <property type="entry name" value="MrpA_C/MbhD"/>
</dbReference>
<feature type="compositionally biased region" description="Low complexity" evidence="10">
    <location>
        <begin position="988"/>
        <end position="999"/>
    </location>
</feature>
<feature type="domain" description="MrpA C-terminal/MbhE" evidence="16">
    <location>
        <begin position="679"/>
        <end position="755"/>
    </location>
</feature>
<evidence type="ECO:0000313" key="17">
    <source>
        <dbReference type="EMBL" id="KGM10880.1"/>
    </source>
</evidence>
<evidence type="ECO:0000313" key="18">
    <source>
        <dbReference type="Proteomes" id="UP000029839"/>
    </source>
</evidence>
<keyword evidence="4" id="KW-1003">Cell membrane</keyword>
<dbReference type="PANTHER" id="PTHR43373:SF1">
    <property type="entry name" value="NA(+)_H(+) ANTIPORTER SUBUNIT A"/>
    <property type="match status" value="1"/>
</dbReference>
<feature type="transmembrane region" description="Helical" evidence="11">
    <location>
        <begin position="741"/>
        <end position="759"/>
    </location>
</feature>
<evidence type="ECO:0000256" key="7">
    <source>
        <dbReference type="ARBA" id="ARBA00023065"/>
    </source>
</evidence>
<gene>
    <name evidence="17" type="ORF">N868_08640</name>
</gene>
<feature type="domain" description="Na+/H+ antiporter MnhB subunit-related protein" evidence="14">
    <location>
        <begin position="818"/>
        <end position="941"/>
    </location>
</feature>
<feature type="transmembrane region" description="Helical" evidence="11">
    <location>
        <begin position="262"/>
        <end position="280"/>
    </location>
</feature>
<keyword evidence="7" id="KW-0406">Ion transport</keyword>
<feature type="transmembrane region" description="Helical" evidence="11">
    <location>
        <begin position="292"/>
        <end position="311"/>
    </location>
</feature>
<evidence type="ECO:0000256" key="3">
    <source>
        <dbReference type="ARBA" id="ARBA00022449"/>
    </source>
</evidence>
<dbReference type="OrthoDB" id="9811798at2"/>
<evidence type="ECO:0000256" key="8">
    <source>
        <dbReference type="ARBA" id="ARBA00023136"/>
    </source>
</evidence>
<keyword evidence="3" id="KW-0050">Antiport</keyword>
<proteinExistence type="predicted"/>
<evidence type="ECO:0000259" key="16">
    <source>
        <dbReference type="Pfam" id="PF20501"/>
    </source>
</evidence>
<dbReference type="AlphaFoldDB" id="A0A0A0BSI7"/>
<dbReference type="PRINTS" id="PR01434">
    <property type="entry name" value="NADHDHGNASE5"/>
</dbReference>
<organism evidence="17 18">
    <name type="scientific">Cellulomonas carbonis T26</name>
    <dbReference type="NCBI Taxonomy" id="947969"/>
    <lineage>
        <taxon>Bacteria</taxon>
        <taxon>Bacillati</taxon>
        <taxon>Actinomycetota</taxon>
        <taxon>Actinomycetes</taxon>
        <taxon>Micrococcales</taxon>
        <taxon>Cellulomonadaceae</taxon>
        <taxon>Cellulomonas</taxon>
    </lineage>
</organism>
<feature type="transmembrane region" description="Helical" evidence="11">
    <location>
        <begin position="642"/>
        <end position="661"/>
    </location>
</feature>
<dbReference type="PANTHER" id="PTHR43373">
    <property type="entry name" value="NA(+)/H(+) ANTIPORTER SUBUNIT"/>
    <property type="match status" value="1"/>
</dbReference>
<feature type="transmembrane region" description="Helical" evidence="11">
    <location>
        <begin position="400"/>
        <end position="425"/>
    </location>
</feature>
<comment type="subcellular location">
    <subcellularLocation>
        <location evidence="1">Cell membrane</location>
        <topology evidence="1">Multi-pass membrane protein</topology>
    </subcellularLocation>
    <subcellularLocation>
        <location evidence="9">Membrane</location>
        <topology evidence="9">Multi-pass membrane protein</topology>
    </subcellularLocation>
</comment>
<feature type="transmembrane region" description="Helical" evidence="11">
    <location>
        <begin position="619"/>
        <end position="636"/>
    </location>
</feature>
<feature type="transmembrane region" description="Helical" evidence="11">
    <location>
        <begin position="158"/>
        <end position="180"/>
    </location>
</feature>
<feature type="domain" description="NADH:quinone oxidoreductase/Mrp antiporter transmembrane" evidence="12">
    <location>
        <begin position="126"/>
        <end position="400"/>
    </location>
</feature>
<dbReference type="InterPro" id="IPR001516">
    <property type="entry name" value="Proton_antipo_N"/>
</dbReference>
<accession>A0A0A0BSI7</accession>
<dbReference type="Pfam" id="PF20501">
    <property type="entry name" value="MbhE"/>
    <property type="match status" value="1"/>
</dbReference>
<feature type="transmembrane region" description="Helical" evidence="11">
    <location>
        <begin position="846"/>
        <end position="865"/>
    </location>
</feature>
<evidence type="ECO:0000256" key="6">
    <source>
        <dbReference type="ARBA" id="ARBA00022989"/>
    </source>
</evidence>
<keyword evidence="6 11" id="KW-1133">Transmembrane helix</keyword>
<dbReference type="InterPro" id="IPR046806">
    <property type="entry name" value="MrpA_C/MbhE"/>
</dbReference>
<dbReference type="InterPro" id="IPR050616">
    <property type="entry name" value="CPA3_Na-H_Antiporter_A"/>
</dbReference>
<dbReference type="RefSeq" id="WP_052426161.1">
    <property type="nucleotide sequence ID" value="NZ_AXCY01000036.1"/>
</dbReference>
<feature type="transmembrane region" description="Helical" evidence="11">
    <location>
        <begin position="681"/>
        <end position="701"/>
    </location>
</feature>
<protein>
    <submittedName>
        <fullName evidence="17">Monovalent cation/H+ antiporter subunit A</fullName>
    </submittedName>
</protein>
<keyword evidence="8 11" id="KW-0472">Membrane</keyword>
<feature type="transmembrane region" description="Helical" evidence="11">
    <location>
        <begin position="317"/>
        <end position="338"/>
    </location>
</feature>
<feature type="transmembrane region" description="Helical" evidence="11">
    <location>
        <begin position="877"/>
        <end position="902"/>
    </location>
</feature>
<evidence type="ECO:0000259" key="13">
    <source>
        <dbReference type="Pfam" id="PF00662"/>
    </source>
</evidence>
<reference evidence="17 18" key="2">
    <citation type="journal article" date="2015" name="Stand. Genomic Sci.">
        <title>Draft genome sequence of Cellulomonas carbonis T26(T) and comparative analysis of six Cellulomonas genomes.</title>
        <authorList>
            <person name="Zhuang W."/>
            <person name="Zhang S."/>
            <person name="Xia X."/>
            <person name="Wang G."/>
        </authorList>
    </citation>
    <scope>NUCLEOTIDE SEQUENCE [LARGE SCALE GENOMIC DNA]</scope>
    <source>
        <strain evidence="17 18">T26</strain>
    </source>
</reference>
<keyword evidence="2" id="KW-0813">Transport</keyword>
<reference evidence="17 18" key="1">
    <citation type="submission" date="2013-08" db="EMBL/GenBank/DDBJ databases">
        <title>Genome sequencing of Cellulomonas carbonis T26.</title>
        <authorList>
            <person name="Chen F."/>
            <person name="Li Y."/>
            <person name="Wang G."/>
        </authorList>
    </citation>
    <scope>NUCLEOTIDE SEQUENCE [LARGE SCALE GENOMIC DNA]</scope>
    <source>
        <strain evidence="17 18">T26</strain>
    </source>
</reference>
<feature type="domain" description="NADH-Ubiquinone oxidoreductase (complex I) chain 5 N-terminal" evidence="13">
    <location>
        <begin position="63"/>
        <end position="108"/>
    </location>
</feature>
<dbReference type="EMBL" id="AXCY01000036">
    <property type="protein sequence ID" value="KGM10880.1"/>
    <property type="molecule type" value="Genomic_DNA"/>
</dbReference>
<feature type="transmembrane region" description="Helical" evidence="11">
    <location>
        <begin position="488"/>
        <end position="514"/>
    </location>
</feature>
<keyword evidence="5 9" id="KW-0812">Transmembrane</keyword>
<dbReference type="GO" id="GO:0015297">
    <property type="term" value="F:antiporter activity"/>
    <property type="evidence" value="ECO:0007669"/>
    <property type="project" value="UniProtKB-KW"/>
</dbReference>
<feature type="transmembrane region" description="Helical" evidence="11">
    <location>
        <begin position="922"/>
        <end position="944"/>
    </location>
</feature>
<dbReference type="GO" id="GO:0005886">
    <property type="term" value="C:plasma membrane"/>
    <property type="evidence" value="ECO:0007669"/>
    <property type="project" value="UniProtKB-SubCell"/>
</dbReference>
<feature type="transmembrane region" description="Helical" evidence="11">
    <location>
        <begin position="129"/>
        <end position="146"/>
    </location>
</feature>
<evidence type="ECO:0000256" key="5">
    <source>
        <dbReference type="ARBA" id="ARBA00022692"/>
    </source>
</evidence>
<feature type="transmembrane region" description="Helical" evidence="11">
    <location>
        <begin position="200"/>
        <end position="225"/>
    </location>
</feature>
<feature type="transmembrane region" description="Helical" evidence="11">
    <location>
        <begin position="594"/>
        <end position="612"/>
    </location>
</feature>
<dbReference type="Proteomes" id="UP000029839">
    <property type="component" value="Unassembled WGS sequence"/>
</dbReference>
<feature type="compositionally biased region" description="Acidic residues" evidence="10">
    <location>
        <begin position="963"/>
        <end position="975"/>
    </location>
</feature>
<dbReference type="Pfam" id="PF00662">
    <property type="entry name" value="Proton_antipo_N"/>
    <property type="match status" value="1"/>
</dbReference>
<feature type="transmembrane region" description="Helical" evidence="11">
    <location>
        <begin position="560"/>
        <end position="582"/>
    </location>
</feature>
<feature type="transmembrane region" description="Helical" evidence="11">
    <location>
        <begin position="105"/>
        <end position="123"/>
    </location>
</feature>
<feature type="region of interest" description="Disordered" evidence="10">
    <location>
        <begin position="955"/>
        <end position="1005"/>
    </location>
</feature>
<dbReference type="Pfam" id="PF13244">
    <property type="entry name" value="MbhD"/>
    <property type="match status" value="1"/>
</dbReference>
<comment type="caution">
    <text evidence="17">The sequence shown here is derived from an EMBL/GenBank/DDBJ whole genome shotgun (WGS) entry which is preliminary data.</text>
</comment>
<evidence type="ECO:0000256" key="4">
    <source>
        <dbReference type="ARBA" id="ARBA00022475"/>
    </source>
</evidence>
<feature type="transmembrane region" description="Helical" evidence="11">
    <location>
        <begin position="359"/>
        <end position="380"/>
    </location>
</feature>
<dbReference type="Pfam" id="PF04039">
    <property type="entry name" value="MnhB"/>
    <property type="match status" value="1"/>
</dbReference>
<feature type="transmembrane region" description="Helical" evidence="11">
    <location>
        <begin position="77"/>
        <end position="98"/>
    </location>
</feature>
<evidence type="ECO:0000256" key="9">
    <source>
        <dbReference type="RuleBase" id="RU000320"/>
    </source>
</evidence>
<dbReference type="NCBIfam" id="NF009284">
    <property type="entry name" value="PRK12644.1"/>
    <property type="match status" value="1"/>
</dbReference>
<evidence type="ECO:0000256" key="11">
    <source>
        <dbReference type="SAM" id="Phobius"/>
    </source>
</evidence>
<evidence type="ECO:0000256" key="1">
    <source>
        <dbReference type="ARBA" id="ARBA00004651"/>
    </source>
</evidence>
<dbReference type="Pfam" id="PF00361">
    <property type="entry name" value="Proton_antipo_M"/>
    <property type="match status" value="1"/>
</dbReference>
<dbReference type="GO" id="GO:0006811">
    <property type="term" value="P:monoatomic ion transport"/>
    <property type="evidence" value="ECO:0007669"/>
    <property type="project" value="UniProtKB-KW"/>
</dbReference>
<dbReference type="InterPro" id="IPR001750">
    <property type="entry name" value="ND/Mrp_TM"/>
</dbReference>
<evidence type="ECO:0000256" key="2">
    <source>
        <dbReference type="ARBA" id="ARBA00022448"/>
    </source>
</evidence>
<sequence length="1005" mass="103888">MLLLLVVHAALALLAPVVVRRLGRKGFFGLALAPAAAAVWALTRTRAVLAGDGPVETVAWVPALDIELAFRLDTLSWLMVVVVGGVGALVLVYCAAYFSATASGLGRFGGVLVAFAGAMLGLVTTDDLLMLYVFWELTTVFSYLLIGHYSDRKASRRAAMQAIVLTTAGGLAMFVGLVVLGETGSYRLSELLADPPTGSAVTAAVVLVLVGAVSKSALVPLHFWLPAAMAAPTPVSAYLHAAAMVKAGIYLVARFAPGFSDLGVWTAIVSVLGTWTLVHGGYRALRQYDLKLVLAFGTVSQLGLLVLLVGLGSQATALAGLAMLGAHAMFKAALFLVVGVVDAATGTRDLRRLSGVGRALPVTAAAGALATLSMVGMWPFAGFVAKEAALEALLHEAGTLGGALVLAGVVVGSMLTVAYGLRFWWGAFASKPTADDDEPVTVTRPSLVLVAPAAVLALLGLVLALVPGTGEELLTPHAATYPGEAGHLVLWAGFTPALGLSALVLTAGAALFVARARVERLQARVAVPLEADLVYRRAMRRLDDAAADLTALTQRGSLPFYLGVILVTLVVLQSVALVGAPAPSWADVRLWDRPAQVVVGALAVAGAVLAANSRRRLKAVVLAGVSGYAIAALFMLHGAPDLALTQVLVETITLVVFVLVLRRLPAYFSVRPLAASRWVRLVIGAAAGVVVAGMALVAPTARVHTPVSADFAEEAYVFGGGRNIVNVTLVDIRAWDTMGEIAVLLVAATGVASLIFLLTRSGSRFRSADARGTGYVWAGVPDRTAALRRLGGRPAVGGRDREWLRAGSTLAPQRRSVIFEIATRMLFHSMVLAGLYLLFAGHNSPGGGFAGGLVVGVALIVRYLAGGRYELGEAAPVHPGLLLGLGLFLSAGVGLLAILAGGSLLESVIVEFAVPVLGPVKLVTSVFFDIGVFLLVIGLVLDVLRSLGAEIDRHTEDAAPDASDPDAVDRDDDGDPGGAGTPMHRTTTEAAGAVATGTGTREGGR</sequence>
<evidence type="ECO:0000259" key="14">
    <source>
        <dbReference type="Pfam" id="PF04039"/>
    </source>
</evidence>
<dbReference type="InterPro" id="IPR007182">
    <property type="entry name" value="MnhB"/>
</dbReference>
<feature type="domain" description="MrpA C-terminal/MbhD" evidence="15">
    <location>
        <begin position="601"/>
        <end position="665"/>
    </location>
</feature>
<name>A0A0A0BSI7_9CELL</name>
<evidence type="ECO:0000256" key="10">
    <source>
        <dbReference type="SAM" id="MobiDB-lite"/>
    </source>
</evidence>